<evidence type="ECO:0000313" key="2">
    <source>
        <dbReference type="Proteomes" id="UP000515847"/>
    </source>
</evidence>
<keyword evidence="2" id="KW-1185">Reference proteome</keyword>
<gene>
    <name evidence="1" type="ORF">BR63_08400</name>
</gene>
<organism evidence="1 2">
    <name type="scientific">Thermanaerosceptrum fracticalcis</name>
    <dbReference type="NCBI Taxonomy" id="1712410"/>
    <lineage>
        <taxon>Bacteria</taxon>
        <taxon>Bacillati</taxon>
        <taxon>Bacillota</taxon>
        <taxon>Clostridia</taxon>
        <taxon>Eubacteriales</taxon>
        <taxon>Peptococcaceae</taxon>
        <taxon>Thermanaerosceptrum</taxon>
    </lineage>
</organism>
<dbReference type="Proteomes" id="UP000515847">
    <property type="component" value="Chromosome"/>
</dbReference>
<dbReference type="AlphaFoldDB" id="A0A7G6E2M8"/>
<evidence type="ECO:0000313" key="1">
    <source>
        <dbReference type="EMBL" id="QNB46332.1"/>
    </source>
</evidence>
<accession>A0A7G6E2M8</accession>
<dbReference type="OrthoDB" id="5452at2"/>
<proteinExistence type="predicted"/>
<sequence length="213" mass="23623">MTHSLHRRGCVESLKNDFVILVTPAVGINHQDAGPKLRRILDIITEVGPINLGSYETGTIYTGVTVEEIKASMPETPRVRCAFSSKEKILEVVRRIKEEDFGLSVTVSGLNEEVLDIAKQLGIKPHSINYSLGIFGRTDLLPAEEVLEFVTMCGHGMISQHLVVKLIEDVRRGKKSIKEAAILMAQPCVCGIFNTERAEELLKKYVRAEDHSA</sequence>
<reference evidence="1 2" key="1">
    <citation type="journal article" date="2019" name="Front. Microbiol.">
        <title>Thermoanaerosceptrum fracticalcis gen. nov. sp. nov., a Novel Fumarate-Fermenting Microorganism From a Deep Fractured Carbonate Aquifer of the US Great Basin.</title>
        <authorList>
            <person name="Hamilton-Brehm S.D."/>
            <person name="Stewart L.E."/>
            <person name="Zavarin M."/>
            <person name="Caldwell M."/>
            <person name="Lawson P.A."/>
            <person name="Onstott T.C."/>
            <person name="Grzymski J."/>
            <person name="Neveux I."/>
            <person name="Lollar B.S."/>
            <person name="Russell C.E."/>
            <person name="Moser D.P."/>
        </authorList>
    </citation>
    <scope>NUCLEOTIDE SEQUENCE [LARGE SCALE GENOMIC DNA]</scope>
    <source>
        <strain evidence="1 2">DRI-13</strain>
    </source>
</reference>
<dbReference type="RefSeq" id="WP_034422008.1">
    <property type="nucleotide sequence ID" value="NZ_CP045798.1"/>
</dbReference>
<dbReference type="KEGG" id="tfr:BR63_08400"/>
<name>A0A7G6E2M8_THEFR</name>
<dbReference type="EMBL" id="CP045798">
    <property type="protein sequence ID" value="QNB46332.1"/>
    <property type="molecule type" value="Genomic_DNA"/>
</dbReference>
<protein>
    <submittedName>
        <fullName evidence="1">Uncharacterized protein</fullName>
    </submittedName>
</protein>